<keyword evidence="1" id="KW-1185">Reference proteome</keyword>
<protein>
    <submittedName>
        <fullName evidence="2">Uncharacterized protein LOC136078351 isoform X1</fullName>
    </submittedName>
</protein>
<gene>
    <name evidence="2" type="primary">LOC136078351</name>
</gene>
<accession>A0ABM4BLY7</accession>
<proteinExistence type="predicted"/>
<dbReference type="Proteomes" id="UP001652625">
    <property type="component" value="Chromosome 03"/>
</dbReference>
<dbReference type="GeneID" id="136078351"/>
<name>A0ABM4BLY7_HYDVU</name>
<evidence type="ECO:0000313" key="2">
    <source>
        <dbReference type="RefSeq" id="XP_065650098.1"/>
    </source>
</evidence>
<evidence type="ECO:0000313" key="1">
    <source>
        <dbReference type="Proteomes" id="UP001652625"/>
    </source>
</evidence>
<dbReference type="PANTHER" id="PTHR35385">
    <property type="entry name" value="PROTEIN B, PUTATIVE-RELATED-RELATED"/>
    <property type="match status" value="1"/>
</dbReference>
<organism evidence="1 2">
    <name type="scientific">Hydra vulgaris</name>
    <name type="common">Hydra</name>
    <name type="synonym">Hydra attenuata</name>
    <dbReference type="NCBI Taxonomy" id="6087"/>
    <lineage>
        <taxon>Eukaryota</taxon>
        <taxon>Metazoa</taxon>
        <taxon>Cnidaria</taxon>
        <taxon>Hydrozoa</taxon>
        <taxon>Hydroidolina</taxon>
        <taxon>Anthoathecata</taxon>
        <taxon>Aplanulata</taxon>
        <taxon>Hydridae</taxon>
        <taxon>Hydra</taxon>
    </lineage>
</organism>
<sequence>MNASEIIKKNPSQRFKNTDCPFSLILKYCRYEKTKTILDLEWTHNHPINSFQSLSFKDIQTDILSSIYNLFENGYTPGLAYCEFYKKTKDMCKNEIEFHKFISDGSVFPRRTDYNFLYTDYHQSKYGSKDMNAMFEALCGLIERKAFKEADSIIKFQKFDAIENNLFILVIITSLMKRVHERNMLSMVKEFWVLV</sequence>
<dbReference type="RefSeq" id="XP_065650098.1">
    <property type="nucleotide sequence ID" value="XM_065794026.1"/>
</dbReference>
<reference evidence="2" key="1">
    <citation type="submission" date="2025-08" db="UniProtKB">
        <authorList>
            <consortium name="RefSeq"/>
        </authorList>
    </citation>
    <scope>IDENTIFICATION</scope>
</reference>
<dbReference type="PANTHER" id="PTHR35385:SF2">
    <property type="entry name" value="PROTEIN B, PUTATIVE-RELATED"/>
    <property type="match status" value="1"/>
</dbReference>